<sequence length="170" mass="19939">MLTDTSVLIKEVTQSEISDVLAIAKATWEPTYREILSKAQIDYMYEEIYTATAVEKQIQDQGHTFLILYVADTAVGYASYSLRENKESVYKVHKLHIHPDFQGQKYGRTLVGHLEKEVKNRGARMLEMNVNRYNPAVRFYERCGYQQAREENTPIGDFWMNDFVMYKELY</sequence>
<evidence type="ECO:0000313" key="5">
    <source>
        <dbReference type="Proteomes" id="UP001241110"/>
    </source>
</evidence>
<keyword evidence="1" id="KW-0808">Transferase</keyword>
<dbReference type="PROSITE" id="PS51186">
    <property type="entry name" value="GNAT"/>
    <property type="match status" value="1"/>
</dbReference>
<dbReference type="GO" id="GO:0016747">
    <property type="term" value="F:acyltransferase activity, transferring groups other than amino-acyl groups"/>
    <property type="evidence" value="ECO:0007669"/>
    <property type="project" value="InterPro"/>
</dbReference>
<evidence type="ECO:0000256" key="2">
    <source>
        <dbReference type="ARBA" id="ARBA00023315"/>
    </source>
</evidence>
<comment type="caution">
    <text evidence="4">The sequence shown here is derived from an EMBL/GenBank/DDBJ whole genome shotgun (WGS) entry which is preliminary data.</text>
</comment>
<dbReference type="EMBL" id="JASJOS010000001">
    <property type="protein sequence ID" value="MDJ1479097.1"/>
    <property type="molecule type" value="Genomic_DNA"/>
</dbReference>
<dbReference type="PANTHER" id="PTHR43877">
    <property type="entry name" value="AMINOALKYLPHOSPHONATE N-ACETYLTRANSFERASE-RELATED-RELATED"/>
    <property type="match status" value="1"/>
</dbReference>
<feature type="domain" description="N-acetyltransferase" evidence="3">
    <location>
        <begin position="7"/>
        <end position="170"/>
    </location>
</feature>
<keyword evidence="2" id="KW-0012">Acyltransferase</keyword>
<dbReference type="SUPFAM" id="SSF55729">
    <property type="entry name" value="Acyl-CoA N-acyltransferases (Nat)"/>
    <property type="match status" value="1"/>
</dbReference>
<dbReference type="AlphaFoldDB" id="A0AAE3QGS5"/>
<evidence type="ECO:0000259" key="3">
    <source>
        <dbReference type="PROSITE" id="PS51186"/>
    </source>
</evidence>
<evidence type="ECO:0000313" key="4">
    <source>
        <dbReference type="EMBL" id="MDJ1479097.1"/>
    </source>
</evidence>
<dbReference type="CDD" id="cd04301">
    <property type="entry name" value="NAT_SF"/>
    <property type="match status" value="1"/>
</dbReference>
<dbReference type="InterPro" id="IPR016181">
    <property type="entry name" value="Acyl_CoA_acyltransferase"/>
</dbReference>
<name>A0AAE3QGS5_9BACT</name>
<reference evidence="4" key="1">
    <citation type="submission" date="2023-05" db="EMBL/GenBank/DDBJ databases">
        <authorList>
            <person name="Zhang X."/>
        </authorList>
    </citation>
    <scope>NUCLEOTIDE SEQUENCE</scope>
    <source>
        <strain evidence="4">YF14B1</strain>
    </source>
</reference>
<protein>
    <submittedName>
        <fullName evidence="4">GNAT family N-acetyltransferase</fullName>
    </submittedName>
</protein>
<evidence type="ECO:0000256" key="1">
    <source>
        <dbReference type="ARBA" id="ARBA00022679"/>
    </source>
</evidence>
<dbReference type="InterPro" id="IPR000182">
    <property type="entry name" value="GNAT_dom"/>
</dbReference>
<organism evidence="4 5">
    <name type="scientific">Xanthocytophaga flava</name>
    <dbReference type="NCBI Taxonomy" id="3048013"/>
    <lineage>
        <taxon>Bacteria</taxon>
        <taxon>Pseudomonadati</taxon>
        <taxon>Bacteroidota</taxon>
        <taxon>Cytophagia</taxon>
        <taxon>Cytophagales</taxon>
        <taxon>Rhodocytophagaceae</taxon>
        <taxon>Xanthocytophaga</taxon>
    </lineage>
</organism>
<gene>
    <name evidence="4" type="ORF">QNI16_01300</name>
</gene>
<dbReference type="InterPro" id="IPR050832">
    <property type="entry name" value="Bact_Acetyltransf"/>
</dbReference>
<dbReference type="Proteomes" id="UP001241110">
    <property type="component" value="Unassembled WGS sequence"/>
</dbReference>
<accession>A0AAE3QGS5</accession>
<dbReference type="Gene3D" id="3.40.630.30">
    <property type="match status" value="1"/>
</dbReference>
<dbReference type="RefSeq" id="WP_313975004.1">
    <property type="nucleotide sequence ID" value="NZ_JASJOS010000001.1"/>
</dbReference>
<dbReference type="Pfam" id="PF00583">
    <property type="entry name" value="Acetyltransf_1"/>
    <property type="match status" value="1"/>
</dbReference>
<proteinExistence type="predicted"/>